<sequence length="410" mass="47947">MVKRISRDAVALIVLPDKFEKYLKFNHELNENAFAPQSKDYLRLVSGNTRALFPPESIFPVSVKDYLLIGDIFCCLKSEMKFIYRALLTQLLKLYYSCEAKSDNSYCTSEAKYFIYSERERKVKLRHARLLALWRNFSLNLVSDGDEGRTSDRTFPFYLSVPQGQSISLEYYIINILEHRKKFLQKLRRGVLFYKSRGLKLVMVHVSKNILLTQQVIDEVYITMDVGIVAIDYCVTYSKYSSGNYLWLSKKRNWICQKRQQGVVQHRTLTISFDEANPFRFSYIHTFLVPFHFQEFPLNYVKRSYRAFHSDAPVTTRFFSCFLLQTLPFGGRNKREGGINHREVRARGMHYAHYLERISTIEPESIGRNNAIETYQEGGALQIAQIQAVRQVPTDNLAYPRVFGTIGRRE</sequence>
<gene>
    <name evidence="1" type="ORF">ALC60_14632</name>
</gene>
<organism evidence="1 2">
    <name type="scientific">Mycetomoellerius zeteki</name>
    <dbReference type="NCBI Taxonomy" id="64791"/>
    <lineage>
        <taxon>Eukaryota</taxon>
        <taxon>Metazoa</taxon>
        <taxon>Ecdysozoa</taxon>
        <taxon>Arthropoda</taxon>
        <taxon>Hexapoda</taxon>
        <taxon>Insecta</taxon>
        <taxon>Pterygota</taxon>
        <taxon>Neoptera</taxon>
        <taxon>Endopterygota</taxon>
        <taxon>Hymenoptera</taxon>
        <taxon>Apocrita</taxon>
        <taxon>Aculeata</taxon>
        <taxon>Formicoidea</taxon>
        <taxon>Formicidae</taxon>
        <taxon>Myrmicinae</taxon>
        <taxon>Mycetomoellerius</taxon>
    </lineage>
</organism>
<accession>A0A151WEE7</accession>
<dbReference type="AlphaFoldDB" id="A0A151WEE7"/>
<protein>
    <submittedName>
        <fullName evidence="1">Uncharacterized protein</fullName>
    </submittedName>
</protein>
<dbReference type="EMBL" id="KQ983238">
    <property type="protein sequence ID" value="KYQ46210.1"/>
    <property type="molecule type" value="Genomic_DNA"/>
</dbReference>
<keyword evidence="2" id="KW-1185">Reference proteome</keyword>
<evidence type="ECO:0000313" key="1">
    <source>
        <dbReference type="EMBL" id="KYQ46210.1"/>
    </source>
</evidence>
<reference evidence="1 2" key="1">
    <citation type="submission" date="2015-09" db="EMBL/GenBank/DDBJ databases">
        <title>Trachymyrmex zeteki WGS genome.</title>
        <authorList>
            <person name="Nygaard S."/>
            <person name="Hu H."/>
            <person name="Boomsma J."/>
            <person name="Zhang G."/>
        </authorList>
    </citation>
    <scope>NUCLEOTIDE SEQUENCE [LARGE SCALE GENOMIC DNA]</scope>
    <source>
        <strain evidence="1">Tzet28-1</strain>
        <tissue evidence="1">Whole body</tissue>
    </source>
</reference>
<name>A0A151WEE7_9HYME</name>
<evidence type="ECO:0000313" key="2">
    <source>
        <dbReference type="Proteomes" id="UP000075809"/>
    </source>
</evidence>
<proteinExistence type="predicted"/>
<dbReference type="Proteomes" id="UP000075809">
    <property type="component" value="Unassembled WGS sequence"/>
</dbReference>